<organism evidence="1">
    <name type="scientific">marine sediment metagenome</name>
    <dbReference type="NCBI Taxonomy" id="412755"/>
    <lineage>
        <taxon>unclassified sequences</taxon>
        <taxon>metagenomes</taxon>
        <taxon>ecological metagenomes</taxon>
    </lineage>
</organism>
<dbReference type="EMBL" id="LAZR01030404">
    <property type="protein sequence ID" value="KKL56706.1"/>
    <property type="molecule type" value="Genomic_DNA"/>
</dbReference>
<name>A0A0F9DSI7_9ZZZZ</name>
<dbReference type="AlphaFoldDB" id="A0A0F9DSI7"/>
<feature type="non-terminal residue" evidence="1">
    <location>
        <position position="188"/>
    </location>
</feature>
<dbReference type="PROSITE" id="PS51257">
    <property type="entry name" value="PROKAR_LIPOPROTEIN"/>
    <property type="match status" value="1"/>
</dbReference>
<reference evidence="1" key="1">
    <citation type="journal article" date="2015" name="Nature">
        <title>Complex archaea that bridge the gap between prokaryotes and eukaryotes.</title>
        <authorList>
            <person name="Spang A."/>
            <person name="Saw J.H."/>
            <person name="Jorgensen S.L."/>
            <person name="Zaremba-Niedzwiedzka K."/>
            <person name="Martijn J."/>
            <person name="Lind A.E."/>
            <person name="van Eijk R."/>
            <person name="Schleper C."/>
            <person name="Guy L."/>
            <person name="Ettema T.J."/>
        </authorList>
    </citation>
    <scope>NUCLEOTIDE SEQUENCE</scope>
</reference>
<proteinExistence type="predicted"/>
<gene>
    <name evidence="1" type="ORF">LCGC14_2242700</name>
</gene>
<comment type="caution">
    <text evidence="1">The sequence shown here is derived from an EMBL/GenBank/DDBJ whole genome shotgun (WGS) entry which is preliminary data.</text>
</comment>
<accession>A0A0F9DSI7</accession>
<evidence type="ECO:0008006" key="2">
    <source>
        <dbReference type="Google" id="ProtNLM"/>
    </source>
</evidence>
<sequence>MRTEGTSCGVRAARSIFCLLLLLGVACSVRIEPGHSGILEESDSEHKSTDQIELLHGKVFYNPFTEDVHTFSHAMHRVRWGFDDDNSSKSKEIIFSSYGGAIVKSAVEIGYTYKPGRIPYVFVTLRNTKGMVVEDYMWRSTHEAIGQCAAMLPVEAIYGSQKTDITACALEKLRREPFIGDNFELAYL</sequence>
<protein>
    <recommendedName>
        <fullName evidence="2">Lipoprotein</fullName>
    </recommendedName>
</protein>
<evidence type="ECO:0000313" key="1">
    <source>
        <dbReference type="EMBL" id="KKL56706.1"/>
    </source>
</evidence>